<dbReference type="GO" id="GO:1902815">
    <property type="term" value="P:N,N'-diacetylchitobiose import"/>
    <property type="evidence" value="ECO:0007669"/>
    <property type="project" value="TreeGrafter"/>
</dbReference>
<proteinExistence type="predicted"/>
<dbReference type="GO" id="GO:0009401">
    <property type="term" value="P:phosphoenolpyruvate-dependent sugar phosphotransferase system"/>
    <property type="evidence" value="ECO:0007669"/>
    <property type="project" value="InterPro"/>
</dbReference>
<evidence type="ECO:0000256" key="4">
    <source>
        <dbReference type="ARBA" id="ARBA00022597"/>
    </source>
</evidence>
<organism evidence="11 12">
    <name type="scientific">Companilactobacillus nuruki</name>
    <dbReference type="NCBI Taxonomy" id="1993540"/>
    <lineage>
        <taxon>Bacteria</taxon>
        <taxon>Bacillati</taxon>
        <taxon>Bacillota</taxon>
        <taxon>Bacilli</taxon>
        <taxon>Lactobacillales</taxon>
        <taxon>Lactobacillaceae</taxon>
        <taxon>Companilactobacillus</taxon>
    </lineage>
</organism>
<dbReference type="AlphaFoldDB" id="A0A2N7AVU1"/>
<feature type="transmembrane region" description="Helical" evidence="9">
    <location>
        <begin position="27"/>
        <end position="55"/>
    </location>
</feature>
<evidence type="ECO:0000256" key="9">
    <source>
        <dbReference type="SAM" id="Phobius"/>
    </source>
</evidence>
<dbReference type="PANTHER" id="PTHR33989:SF4">
    <property type="entry name" value="PTS SYSTEM N,N'-DIACETYLCHITOBIOSE-SPECIFIC EIIC COMPONENT"/>
    <property type="match status" value="1"/>
</dbReference>
<evidence type="ECO:0000259" key="10">
    <source>
        <dbReference type="PROSITE" id="PS51105"/>
    </source>
</evidence>
<dbReference type="InterPro" id="IPR004796">
    <property type="entry name" value="PTS_IIC_cello"/>
</dbReference>
<gene>
    <name evidence="11" type="ORF">CBP76_03800</name>
</gene>
<dbReference type="EMBL" id="NIPR01000007">
    <property type="protein sequence ID" value="PMD72271.1"/>
    <property type="molecule type" value="Genomic_DNA"/>
</dbReference>
<feature type="transmembrane region" description="Helical" evidence="9">
    <location>
        <begin position="67"/>
        <end position="90"/>
    </location>
</feature>
<feature type="transmembrane region" description="Helical" evidence="9">
    <location>
        <begin position="375"/>
        <end position="395"/>
    </location>
</feature>
<feature type="domain" description="PTS EIIC type-3" evidence="10">
    <location>
        <begin position="1"/>
        <end position="395"/>
    </location>
</feature>
<dbReference type="RefSeq" id="WP_102195614.1">
    <property type="nucleotide sequence ID" value="NZ_NIPR01000007.1"/>
</dbReference>
<dbReference type="PIRSF" id="PIRSF006351">
    <property type="entry name" value="PTS_EIIC-Cellobiose"/>
    <property type="match status" value="1"/>
</dbReference>
<sequence length="413" mass="45486">MDRLLRITTKVYSSKIMRIIQDTLKMMFPIMLLGSFAEVIKICFLTPTGFMASIFKITDWLPYYRGIAWVMVVTFHCTIDMMALYGAFGMAHFTAKMYGEKTSIAGAVGLMAFLIISFQPTDTGIPNFNSRLMSQGMLFSLFVGYFCGRVTAALVNPKKDELFQMIKPVSVVIVFSAITNVLLGFMGKLDAPTYVASFVTQHTQSNALLYVLGMGVLTNFLSWIAFGGPFVNSPTFNDAPSLANLNAALKAGSSWNVPFKFTDTTLYHSFADFGGTGVILALIIAILIFSKKQNNRSVSKWSIFPAIFNSHYSMMLGIPILFNPIFLIPFIFAPLINMSIAALLLSIRWIPAAAYPVPSGTPGPLIAFIGTNGNWLALILGIILIALDVMIYMPFVKLADRTSEEAGNEDEEI</sequence>
<evidence type="ECO:0000256" key="6">
    <source>
        <dbReference type="ARBA" id="ARBA00022989"/>
    </source>
</evidence>
<feature type="transmembrane region" description="Helical" evidence="9">
    <location>
        <begin position="168"/>
        <end position="187"/>
    </location>
</feature>
<keyword evidence="5 9" id="KW-0812">Transmembrane</keyword>
<keyword evidence="4 8" id="KW-0762">Sugar transport</keyword>
<dbReference type="InterPro" id="IPR051088">
    <property type="entry name" value="PTS_Sugar-EIIC/EIIB"/>
</dbReference>
<feature type="transmembrane region" description="Helical" evidence="9">
    <location>
        <begin position="310"/>
        <end position="328"/>
    </location>
</feature>
<comment type="caution">
    <text evidence="11">The sequence shown here is derived from an EMBL/GenBank/DDBJ whole genome shotgun (WGS) entry which is preliminary data.</text>
</comment>
<keyword evidence="2 8" id="KW-0813">Transport</keyword>
<reference evidence="11 12" key="1">
    <citation type="submission" date="2017-05" db="EMBL/GenBank/DDBJ databases">
        <title>Lactobacillus nurukis nov., sp. nov., isolated from nuruk.</title>
        <authorList>
            <person name="Kim S.-J."/>
        </authorList>
    </citation>
    <scope>NUCLEOTIDE SEQUENCE [LARGE SCALE GENOMIC DNA]</scope>
    <source>
        <strain evidence="11 12">SYF10-1a</strain>
    </source>
</reference>
<evidence type="ECO:0000256" key="7">
    <source>
        <dbReference type="ARBA" id="ARBA00023136"/>
    </source>
</evidence>
<evidence type="ECO:0000256" key="1">
    <source>
        <dbReference type="ARBA" id="ARBA00004651"/>
    </source>
</evidence>
<comment type="function">
    <text evidence="8">The phosphoenolpyruvate-dependent sugar phosphotransferase system (PTS), a major carbohydrate active -transport system, catalyzes the phosphorylation of incoming sugar substrates concomitant with their translocation across the cell membrane.</text>
</comment>
<feature type="transmembrane region" description="Helical" evidence="9">
    <location>
        <begin position="102"/>
        <end position="118"/>
    </location>
</feature>
<feature type="transmembrane region" description="Helical" evidence="9">
    <location>
        <begin position="207"/>
        <end position="226"/>
    </location>
</feature>
<evidence type="ECO:0000256" key="8">
    <source>
        <dbReference type="PIRNR" id="PIRNR006351"/>
    </source>
</evidence>
<evidence type="ECO:0000313" key="11">
    <source>
        <dbReference type="EMBL" id="PMD72271.1"/>
    </source>
</evidence>
<comment type="subcellular location">
    <subcellularLocation>
        <location evidence="1">Cell membrane</location>
        <topology evidence="1">Multi-pass membrane protein</topology>
    </subcellularLocation>
</comment>
<feature type="transmembrane region" description="Helical" evidence="9">
    <location>
        <begin position="270"/>
        <end position="290"/>
    </location>
</feature>
<evidence type="ECO:0000256" key="2">
    <source>
        <dbReference type="ARBA" id="ARBA00022448"/>
    </source>
</evidence>
<dbReference type="InterPro" id="IPR004501">
    <property type="entry name" value="PTS_EIIC_3"/>
</dbReference>
<protein>
    <recommendedName>
        <fullName evidence="8">Permease IIC component</fullName>
    </recommendedName>
</protein>
<keyword evidence="3 8" id="KW-1003">Cell membrane</keyword>
<keyword evidence="7 8" id="KW-0472">Membrane</keyword>
<name>A0A2N7AVU1_9LACO</name>
<evidence type="ECO:0000313" key="12">
    <source>
        <dbReference type="Proteomes" id="UP000235649"/>
    </source>
</evidence>
<dbReference type="GO" id="GO:0005886">
    <property type="term" value="C:plasma membrane"/>
    <property type="evidence" value="ECO:0007669"/>
    <property type="project" value="UniProtKB-SubCell"/>
</dbReference>
<dbReference type="InterPro" id="IPR003352">
    <property type="entry name" value="PTS_EIIC"/>
</dbReference>
<dbReference type="OrthoDB" id="1651152at2"/>
<feature type="transmembrane region" description="Helical" evidence="9">
    <location>
        <begin position="138"/>
        <end position="156"/>
    </location>
</feature>
<evidence type="ECO:0000256" key="3">
    <source>
        <dbReference type="ARBA" id="ARBA00022475"/>
    </source>
</evidence>
<dbReference type="GO" id="GO:0008982">
    <property type="term" value="F:protein-N(PI)-phosphohistidine-sugar phosphotransferase activity"/>
    <property type="evidence" value="ECO:0007669"/>
    <property type="project" value="UniProtKB-UniRule"/>
</dbReference>
<keyword evidence="12" id="KW-1185">Reference proteome</keyword>
<accession>A0A2N7AVU1</accession>
<dbReference type="Proteomes" id="UP000235649">
    <property type="component" value="Unassembled WGS sequence"/>
</dbReference>
<evidence type="ECO:0000256" key="5">
    <source>
        <dbReference type="ARBA" id="ARBA00022692"/>
    </source>
</evidence>
<dbReference type="PROSITE" id="PS51105">
    <property type="entry name" value="PTS_EIIC_TYPE_3"/>
    <property type="match status" value="1"/>
</dbReference>
<dbReference type="PANTHER" id="PTHR33989">
    <property type="match status" value="1"/>
</dbReference>
<feature type="transmembrane region" description="Helical" evidence="9">
    <location>
        <begin position="335"/>
        <end position="355"/>
    </location>
</feature>
<keyword evidence="6 9" id="KW-1133">Transmembrane helix</keyword>
<dbReference type="Pfam" id="PF02378">
    <property type="entry name" value="PTS_EIIC"/>
    <property type="match status" value="1"/>
</dbReference>